<evidence type="ECO:0000313" key="2">
    <source>
        <dbReference type="EMBL" id="TXD35307.1"/>
    </source>
</evidence>
<organism evidence="2 3">
    <name type="scientific">Lujinxingia vulgaris</name>
    <dbReference type="NCBI Taxonomy" id="2600176"/>
    <lineage>
        <taxon>Bacteria</taxon>
        <taxon>Deltaproteobacteria</taxon>
        <taxon>Bradymonadales</taxon>
        <taxon>Lujinxingiaceae</taxon>
        <taxon>Lujinxingia</taxon>
    </lineage>
</organism>
<accession>A0A5C6XD37</accession>
<dbReference type="AlphaFoldDB" id="A0A5C6XD37"/>
<reference evidence="2 3" key="1">
    <citation type="submission" date="2019-08" db="EMBL/GenBank/DDBJ databases">
        <title>Bradymonadales sp. TMQ4.</title>
        <authorList>
            <person name="Liang Q."/>
        </authorList>
    </citation>
    <scope>NUCLEOTIDE SEQUENCE [LARGE SCALE GENOMIC DNA]</scope>
    <source>
        <strain evidence="2 3">TMQ4</strain>
    </source>
</reference>
<keyword evidence="3" id="KW-1185">Reference proteome</keyword>
<evidence type="ECO:0000313" key="3">
    <source>
        <dbReference type="Proteomes" id="UP000321412"/>
    </source>
</evidence>
<evidence type="ECO:0000259" key="1">
    <source>
        <dbReference type="Pfam" id="PF04187"/>
    </source>
</evidence>
<dbReference type="Gene3D" id="3.40.50.11550">
    <property type="match status" value="1"/>
</dbReference>
<dbReference type="RefSeq" id="WP_146982445.1">
    <property type="nucleotide sequence ID" value="NZ_VOSM01000009.1"/>
</dbReference>
<feature type="domain" description="Haem-binding uptake Tiki superfamily ChaN" evidence="1">
    <location>
        <begin position="75"/>
        <end position="283"/>
    </location>
</feature>
<name>A0A5C6XD37_9DELT</name>
<dbReference type="EMBL" id="VOSM01000009">
    <property type="protein sequence ID" value="TXD35307.1"/>
    <property type="molecule type" value="Genomic_DNA"/>
</dbReference>
<protein>
    <submittedName>
        <fullName evidence="2">ChaN family lipoprotein</fullName>
    </submittedName>
</protein>
<dbReference type="CDD" id="cd14727">
    <property type="entry name" value="ChanN-like"/>
    <property type="match status" value="1"/>
</dbReference>
<dbReference type="PROSITE" id="PS51257">
    <property type="entry name" value="PROKAR_LIPOPROTEIN"/>
    <property type="match status" value="1"/>
</dbReference>
<dbReference type="InterPro" id="IPR007314">
    <property type="entry name" value="Cofac_haem-bd_dom"/>
</dbReference>
<keyword evidence="2" id="KW-0449">Lipoprotein</keyword>
<dbReference type="OrthoDB" id="9795827at2"/>
<proteinExistence type="predicted"/>
<comment type="caution">
    <text evidence="2">The sequence shown here is derived from an EMBL/GenBank/DDBJ whole genome shotgun (WGS) entry which is preliminary data.</text>
</comment>
<dbReference type="Pfam" id="PF04187">
    <property type="entry name" value="Cofac_haem_bdg"/>
    <property type="match status" value="1"/>
</dbReference>
<sequence>MSAWREAGMALDMQVVTFRLLAGFGVAMVVGCAGAPTAPSPQEMHEKPSADRAVAELGPGIWEVATGERLDEPELMARLVEARYVIAAESHDDPWHHVVQDRIYRGVSQRAEGPVALGVEMVEARFQPALDAYVAAEIDEAQMLEGVQWEARWGMDWAMYAPMWRVARELGQPVIALNAPRELVREVGQGGLEALGEEERSALPELDLSDQDYRAWLGAIFSSHGMGEDEEALDRFFAAQVLWDETMAENAVAALTRIPELEAMVLLVGRGHAERGFGIPPRIARRIAGQEGDATRAEAQVMVVVPVSVAGEYGERMRDYRRLDYLQENNIADFVWIEAGDGDAAQSSDSKLED</sequence>
<dbReference type="SUPFAM" id="SSF159501">
    <property type="entry name" value="EreA/ChaN-like"/>
    <property type="match status" value="1"/>
</dbReference>
<gene>
    <name evidence="2" type="ORF">FRC98_15955</name>
</gene>
<dbReference type="Proteomes" id="UP000321412">
    <property type="component" value="Unassembled WGS sequence"/>
</dbReference>